<sequence>MLRLVNKPSILTKSSTINSRFIQSKSKTNEWIYGYNPVKATLSQNPKNRKLVRLLLVEDFPSERRLAKEVLLIREKRKDINELAKKYNLNVEYCSKISINNFTEGNPNQGILLEASKINLESITGLSKVESDKAYHCQLNNKNITGKQLKPKKSSPVWLVLNNITDPHNVGSIIRSAYFFGIDGIILDINNSPSLNSTVSKSSSGALDLINIYSTNNLKKFLKNCKTNGWNIVGTGVSEGKECEDVNKMERQGIQENLISALDSMIYIPIAESGDSGLVDSLNVGVATGVLLNHLSKINN</sequence>
<keyword evidence="6" id="KW-0949">S-adenosyl-L-methionine</keyword>
<keyword evidence="13" id="KW-1185">Reference proteome</keyword>
<evidence type="ECO:0000256" key="5">
    <source>
        <dbReference type="ARBA" id="ARBA00022679"/>
    </source>
</evidence>
<dbReference type="Gene3D" id="3.40.1280.10">
    <property type="match status" value="1"/>
</dbReference>
<dbReference type="InterPro" id="IPR029026">
    <property type="entry name" value="tRNA_m1G_MTases_N"/>
</dbReference>
<evidence type="ECO:0000313" key="12">
    <source>
        <dbReference type="EMBL" id="KXN73474.1"/>
    </source>
</evidence>
<keyword evidence="5" id="KW-0808">Transferase</keyword>
<comment type="subcellular location">
    <subcellularLocation>
        <location evidence="1">Mitochondrion</location>
    </subcellularLocation>
</comment>
<dbReference type="STRING" id="796925.A0A137PEN5"/>
<keyword evidence="3" id="KW-0698">rRNA processing</keyword>
<evidence type="ECO:0000256" key="1">
    <source>
        <dbReference type="ARBA" id="ARBA00004173"/>
    </source>
</evidence>
<dbReference type="OrthoDB" id="270651at2759"/>
<evidence type="ECO:0000256" key="2">
    <source>
        <dbReference type="ARBA" id="ARBA00007228"/>
    </source>
</evidence>
<dbReference type="InterPro" id="IPR029064">
    <property type="entry name" value="Ribosomal_eL30-like_sf"/>
</dbReference>
<dbReference type="PANTHER" id="PTHR46103">
    <property type="entry name" value="RRNA METHYLTRANSFERASE 1, MITOCHONDRIAL"/>
    <property type="match status" value="1"/>
</dbReference>
<name>A0A137PEN5_CONC2</name>
<keyword evidence="4" id="KW-0489">Methyltransferase</keyword>
<keyword evidence="7" id="KW-0809">Transit peptide</keyword>
<dbReference type="InterPro" id="IPR047182">
    <property type="entry name" value="MRM1"/>
</dbReference>
<dbReference type="Gene3D" id="3.30.1330.30">
    <property type="match status" value="1"/>
</dbReference>
<dbReference type="SUPFAM" id="SSF55315">
    <property type="entry name" value="L30e-like"/>
    <property type="match status" value="1"/>
</dbReference>
<evidence type="ECO:0000259" key="11">
    <source>
        <dbReference type="Pfam" id="PF08032"/>
    </source>
</evidence>
<dbReference type="GO" id="GO:0016435">
    <property type="term" value="F:rRNA (guanine) methyltransferase activity"/>
    <property type="evidence" value="ECO:0007669"/>
    <property type="project" value="TreeGrafter"/>
</dbReference>
<dbReference type="Pfam" id="PF00588">
    <property type="entry name" value="SpoU_methylase"/>
    <property type="match status" value="1"/>
</dbReference>
<dbReference type="InterPro" id="IPR013123">
    <property type="entry name" value="SpoU_subst-bd"/>
</dbReference>
<dbReference type="EMBL" id="KQ964436">
    <property type="protein sequence ID" value="KXN73474.1"/>
    <property type="molecule type" value="Genomic_DNA"/>
</dbReference>
<evidence type="ECO:0000256" key="7">
    <source>
        <dbReference type="ARBA" id="ARBA00022946"/>
    </source>
</evidence>
<accession>A0A137PEN5</accession>
<dbReference type="AlphaFoldDB" id="A0A137PEN5"/>
<dbReference type="Proteomes" id="UP000070444">
    <property type="component" value="Unassembled WGS sequence"/>
</dbReference>
<dbReference type="OMA" id="YSNDIES"/>
<evidence type="ECO:0000256" key="9">
    <source>
        <dbReference type="ARBA" id="ARBA00034881"/>
    </source>
</evidence>
<dbReference type="InterPro" id="IPR029028">
    <property type="entry name" value="Alpha/beta_knot_MTases"/>
</dbReference>
<keyword evidence="8" id="KW-0496">Mitochondrion</keyword>
<feature type="domain" description="RNA 2-O ribose methyltransferase substrate binding" evidence="11">
    <location>
        <begin position="31"/>
        <end position="117"/>
    </location>
</feature>
<dbReference type="Pfam" id="PF08032">
    <property type="entry name" value="SpoU_sub_bind"/>
    <property type="match status" value="1"/>
</dbReference>
<gene>
    <name evidence="12" type="ORF">CONCODRAFT_3575</name>
</gene>
<organism evidence="12 13">
    <name type="scientific">Conidiobolus coronatus (strain ATCC 28846 / CBS 209.66 / NRRL 28638)</name>
    <name type="common">Delacroixia coronata</name>
    <dbReference type="NCBI Taxonomy" id="796925"/>
    <lineage>
        <taxon>Eukaryota</taxon>
        <taxon>Fungi</taxon>
        <taxon>Fungi incertae sedis</taxon>
        <taxon>Zoopagomycota</taxon>
        <taxon>Entomophthoromycotina</taxon>
        <taxon>Entomophthoromycetes</taxon>
        <taxon>Entomophthorales</taxon>
        <taxon>Ancylistaceae</taxon>
        <taxon>Conidiobolus</taxon>
    </lineage>
</organism>
<evidence type="ECO:0000256" key="6">
    <source>
        <dbReference type="ARBA" id="ARBA00022691"/>
    </source>
</evidence>
<reference evidence="12 13" key="1">
    <citation type="journal article" date="2015" name="Genome Biol. Evol.">
        <title>Phylogenomic analyses indicate that early fungi evolved digesting cell walls of algal ancestors of land plants.</title>
        <authorList>
            <person name="Chang Y."/>
            <person name="Wang S."/>
            <person name="Sekimoto S."/>
            <person name="Aerts A.L."/>
            <person name="Choi C."/>
            <person name="Clum A."/>
            <person name="LaButti K.M."/>
            <person name="Lindquist E.A."/>
            <person name="Yee Ngan C."/>
            <person name="Ohm R.A."/>
            <person name="Salamov A.A."/>
            <person name="Grigoriev I.V."/>
            <person name="Spatafora J.W."/>
            <person name="Berbee M.L."/>
        </authorList>
    </citation>
    <scope>NUCLEOTIDE SEQUENCE [LARGE SCALE GENOMIC DNA]</scope>
    <source>
        <strain evidence="12 13">NRRL 28638</strain>
    </source>
</reference>
<protein>
    <recommendedName>
        <fullName evidence="9">rRNA methyltransferase 1, mitochondrial</fullName>
    </recommendedName>
</protein>
<dbReference type="PANTHER" id="PTHR46103:SF1">
    <property type="entry name" value="RRNA METHYLTRANSFERASE 1, MITOCHONDRIAL"/>
    <property type="match status" value="1"/>
</dbReference>
<proteinExistence type="inferred from homology"/>
<feature type="domain" description="tRNA/rRNA methyltransferase SpoU type" evidence="10">
    <location>
        <begin position="157"/>
        <end position="292"/>
    </location>
</feature>
<dbReference type="GO" id="GO:0005739">
    <property type="term" value="C:mitochondrion"/>
    <property type="evidence" value="ECO:0007669"/>
    <property type="project" value="UniProtKB-SubCell"/>
</dbReference>
<evidence type="ECO:0000259" key="10">
    <source>
        <dbReference type="Pfam" id="PF00588"/>
    </source>
</evidence>
<evidence type="ECO:0000313" key="13">
    <source>
        <dbReference type="Proteomes" id="UP000070444"/>
    </source>
</evidence>
<evidence type="ECO:0000256" key="8">
    <source>
        <dbReference type="ARBA" id="ARBA00023128"/>
    </source>
</evidence>
<dbReference type="InterPro" id="IPR047261">
    <property type="entry name" value="MRM1_MeTrfase_dom"/>
</dbReference>
<comment type="similarity">
    <text evidence="2">Belongs to the class IV-like SAM-binding methyltransferase superfamily. RNA methyltransferase TrmH family.</text>
</comment>
<dbReference type="CDD" id="cd18105">
    <property type="entry name" value="SpoU-like_MRM1"/>
    <property type="match status" value="1"/>
</dbReference>
<dbReference type="GO" id="GO:0003723">
    <property type="term" value="F:RNA binding"/>
    <property type="evidence" value="ECO:0007669"/>
    <property type="project" value="InterPro"/>
</dbReference>
<evidence type="ECO:0000256" key="4">
    <source>
        <dbReference type="ARBA" id="ARBA00022603"/>
    </source>
</evidence>
<dbReference type="SUPFAM" id="SSF75217">
    <property type="entry name" value="alpha/beta knot"/>
    <property type="match status" value="1"/>
</dbReference>
<evidence type="ECO:0000256" key="3">
    <source>
        <dbReference type="ARBA" id="ARBA00022552"/>
    </source>
</evidence>
<dbReference type="InterPro" id="IPR001537">
    <property type="entry name" value="SpoU_MeTrfase"/>
</dbReference>